<organism evidence="1">
    <name type="scientific">Loa loa</name>
    <name type="common">Eye worm</name>
    <name type="synonym">Filaria loa</name>
    <dbReference type="NCBI Taxonomy" id="7209"/>
    <lineage>
        <taxon>Eukaryota</taxon>
        <taxon>Metazoa</taxon>
        <taxon>Ecdysozoa</taxon>
        <taxon>Nematoda</taxon>
        <taxon>Chromadorea</taxon>
        <taxon>Rhabditida</taxon>
        <taxon>Spirurina</taxon>
        <taxon>Spiruromorpha</taxon>
        <taxon>Filarioidea</taxon>
        <taxon>Onchocercidae</taxon>
        <taxon>Loa</taxon>
    </lineage>
</organism>
<name>A0A1S0UC11_LOALO</name>
<gene>
    <name evidence="1" type="ORF">LOAG_00185</name>
</gene>
<dbReference type="RefSeq" id="XP_003135773.1">
    <property type="nucleotide sequence ID" value="XM_003135725.1"/>
</dbReference>
<dbReference type="GeneID" id="9937553"/>
<reference evidence="1" key="1">
    <citation type="submission" date="2012-04" db="EMBL/GenBank/DDBJ databases">
        <title>The Genome Sequence of Loa loa.</title>
        <authorList>
            <consortium name="The Broad Institute Genome Sequencing Platform"/>
            <consortium name="Broad Institute Genome Sequencing Center for Infectious Disease"/>
            <person name="Nutman T.B."/>
            <person name="Fink D.L."/>
            <person name="Russ C."/>
            <person name="Young S."/>
            <person name="Zeng Q."/>
            <person name="Gargeya S."/>
            <person name="Alvarado L."/>
            <person name="Berlin A."/>
            <person name="Chapman S.B."/>
            <person name="Chen Z."/>
            <person name="Freedman E."/>
            <person name="Gellesch M."/>
            <person name="Goldberg J."/>
            <person name="Griggs A."/>
            <person name="Gujja S."/>
            <person name="Heilman E.R."/>
            <person name="Heiman D."/>
            <person name="Howarth C."/>
            <person name="Mehta T."/>
            <person name="Neiman D."/>
            <person name="Pearson M."/>
            <person name="Roberts A."/>
            <person name="Saif S."/>
            <person name="Shea T."/>
            <person name="Shenoy N."/>
            <person name="Sisk P."/>
            <person name="Stolte C."/>
            <person name="Sykes S."/>
            <person name="White J."/>
            <person name="Yandava C."/>
            <person name="Haas B."/>
            <person name="Henn M.R."/>
            <person name="Nusbaum C."/>
            <person name="Birren B."/>
        </authorList>
    </citation>
    <scope>NUCLEOTIDE SEQUENCE [LARGE SCALE GENOMIC DNA]</scope>
</reference>
<sequence length="102" mass="11924">MGIDVGGRILRIRKKERKKLKDWIWRKLSYSLLCNSACKFVVSNTRGPKSQASNSTYGTTKVNIFREYASLMHESSVFWPLLNHEKSFPYKIWPVIKSENDI</sequence>
<accession>A0A1S0UC11</accession>
<evidence type="ECO:0000313" key="1">
    <source>
        <dbReference type="EMBL" id="EFO28292.1"/>
    </source>
</evidence>
<dbReference type="KEGG" id="loa:LOAG_00185"/>
<proteinExistence type="predicted"/>
<dbReference type="EMBL" id="JH712082">
    <property type="protein sequence ID" value="EFO28292.1"/>
    <property type="molecule type" value="Genomic_DNA"/>
</dbReference>
<protein>
    <submittedName>
        <fullName evidence="1">Uncharacterized protein</fullName>
    </submittedName>
</protein>
<dbReference type="CTD" id="9937553"/>
<dbReference type="AlphaFoldDB" id="A0A1S0UC11"/>
<dbReference type="InParanoid" id="A0A1S0UC11"/>